<dbReference type="Gene3D" id="3.90.320.10">
    <property type="match status" value="1"/>
</dbReference>
<proteinExistence type="predicted"/>
<evidence type="ECO:0000313" key="3">
    <source>
        <dbReference type="EMBL" id="VFJ64342.1"/>
    </source>
</evidence>
<dbReference type="AlphaFoldDB" id="A0A450TC15"/>
<feature type="domain" description="PD-(D/E)XK endonuclease-like" evidence="2">
    <location>
        <begin position="688"/>
        <end position="956"/>
    </location>
</feature>
<dbReference type="InterPro" id="IPR027417">
    <property type="entry name" value="P-loop_NTPase"/>
</dbReference>
<organism evidence="3">
    <name type="scientific">Candidatus Kentrum sp. DK</name>
    <dbReference type="NCBI Taxonomy" id="2126562"/>
    <lineage>
        <taxon>Bacteria</taxon>
        <taxon>Pseudomonadati</taxon>
        <taxon>Pseudomonadota</taxon>
        <taxon>Gammaproteobacteria</taxon>
        <taxon>Candidatus Kentrum</taxon>
    </lineage>
</organism>
<reference evidence="3" key="1">
    <citation type="submission" date="2019-02" db="EMBL/GenBank/DDBJ databases">
        <authorList>
            <person name="Gruber-Vodicka R. H."/>
            <person name="Seah K. B. B."/>
        </authorList>
    </citation>
    <scope>NUCLEOTIDE SEQUENCE</scope>
    <source>
        <strain evidence="3">BECK_DK47</strain>
    </source>
</reference>
<accession>A0A450TC15</accession>
<evidence type="ECO:0000256" key="1">
    <source>
        <dbReference type="SAM" id="MobiDB-lite"/>
    </source>
</evidence>
<feature type="region of interest" description="Disordered" evidence="1">
    <location>
        <begin position="200"/>
        <end position="221"/>
    </location>
</feature>
<dbReference type="EMBL" id="CAADEX010000136">
    <property type="protein sequence ID" value="VFJ64342.1"/>
    <property type="molecule type" value="Genomic_DNA"/>
</dbReference>
<evidence type="ECO:0000259" key="2">
    <source>
        <dbReference type="Pfam" id="PF12705"/>
    </source>
</evidence>
<name>A0A450TC15_9GAMM</name>
<gene>
    <name evidence="3" type="ORF">BECKDK2373B_GA0170837_11362</name>
</gene>
<sequence>MDTSGKTVTCVTVNGSLARSLKNRFDAGRLAEGLSSWEAPDILPFPAWIARTWEEYSARLPHGSGIAAPATLLDPFQEHALWERVIRDSLEAAGVDLLQVPQAAGQAMSAWARVKGWRIAEGEYRHAGNENIEMFARWADTFARLCREHAWIDSGSALDVLIAAIRAEDIRLSARITFAGFDTFTPQQLALRDALGQGGARVDDRDAPRTVAPLNAPPPHGARVALPDEEAELKAAARWARSLLRAGADGPIGVVIPEFARLRPAVSRVFDDVLCPEAGWSDSSGNSPSPPRPFALSLGEPLARVPLARDALLALSLEDGRPHPISRFSQFLLSPYFISTDAEFMARARLDVALRAMGEPWLDFSGFRRFAASSPGDWQPPTGVAEKELPRAATLFDWARIFADRLAGLGWPGGRPPDGEEYQAIDAFRKLLARFAGLNLVLGECSFPSAVSRLRQLAERQRFQPMRGAAPIEILGIREAVGLGVCPAYGDRGEKVGNRGHFSAKFDKFEDNSGLFDENPRETGADLSLLSPIHPEPDTLPGFSHLWVLGLGVESWPPPSRPNPFLPIALQRRVGMPQAGPEIALAEARRATGRMLEGAGEVVVSYSRAEGDPAGGASPLIAWLPETTPEELGLGDSPDIRYARRGSYSMEALSDDQGPAIDVDAIDVDDCTGEDRLRGGTRIWQDQAACPFRGFARHRLGASGLDMPAAGLDYAMRGMLVHRVLELLWEEPRDSNRLAALAEGPLRQWVDKTVDRALREAAEQRPRTLRGRLRELERQRLAELVMEWLALEKNRPPFTVIARERGRRVRFGGIPVTLRPDRMDRTAEGEYLLLDYKTGSTAKTGDWFGERPASPQLPLYAVMEAQCSGIALALVRRGEMALKGIAARPDLAPGITAVEDAGGKAGRGPGDWEGLREQWRRTLTALAASFLRGEARVDPVSEEGACRYCDLHALCRIRAAGL</sequence>
<dbReference type="InterPro" id="IPR038726">
    <property type="entry name" value="PDDEXK_AddAB-type"/>
</dbReference>
<dbReference type="Pfam" id="PF12705">
    <property type="entry name" value="PDDEXK_1"/>
    <property type="match status" value="1"/>
</dbReference>
<dbReference type="SUPFAM" id="SSF52540">
    <property type="entry name" value="P-loop containing nucleoside triphosphate hydrolases"/>
    <property type="match status" value="1"/>
</dbReference>
<protein>
    <submittedName>
        <fullName evidence="3">Probable DNA repair protein</fullName>
    </submittedName>
</protein>
<dbReference type="InterPro" id="IPR019925">
    <property type="entry name" value="DNA_repair_protein_predicted"/>
</dbReference>
<dbReference type="InterPro" id="IPR011604">
    <property type="entry name" value="PDDEXK-like_dom_sf"/>
</dbReference>
<dbReference type="NCBIfam" id="TIGR03623">
    <property type="entry name" value="probable DNA repair protein"/>
    <property type="match status" value="2"/>
</dbReference>